<dbReference type="SUPFAM" id="SSF118310">
    <property type="entry name" value="AN1-like Zinc finger"/>
    <property type="match status" value="1"/>
</dbReference>
<evidence type="ECO:0008006" key="11">
    <source>
        <dbReference type="Google" id="ProtNLM"/>
    </source>
</evidence>
<keyword evidence="5" id="KW-0007">Acetylation</keyword>
<dbReference type="Gene3D" id="1.20.5.4770">
    <property type="match status" value="1"/>
</dbReference>
<evidence type="ECO:0000313" key="9">
    <source>
        <dbReference type="EMBL" id="KAJ8252332.1"/>
    </source>
</evidence>
<dbReference type="InterPro" id="IPR050652">
    <property type="entry name" value="AN1_A20_ZnFinger"/>
</dbReference>
<name>A0A9Q1HMH7_CONCO</name>
<protein>
    <recommendedName>
        <fullName evidence="11">AN1-type zinc finger protein 6</fullName>
    </recommendedName>
</protein>
<evidence type="ECO:0000256" key="1">
    <source>
        <dbReference type="ARBA" id="ARBA00022553"/>
    </source>
</evidence>
<evidence type="ECO:0000313" key="10">
    <source>
        <dbReference type="Proteomes" id="UP001152803"/>
    </source>
</evidence>
<organism evidence="9 10">
    <name type="scientific">Conger conger</name>
    <name type="common">Conger eel</name>
    <name type="synonym">Muraena conger</name>
    <dbReference type="NCBI Taxonomy" id="82655"/>
    <lineage>
        <taxon>Eukaryota</taxon>
        <taxon>Metazoa</taxon>
        <taxon>Chordata</taxon>
        <taxon>Craniata</taxon>
        <taxon>Vertebrata</taxon>
        <taxon>Euteleostomi</taxon>
        <taxon>Actinopterygii</taxon>
        <taxon>Neopterygii</taxon>
        <taxon>Teleostei</taxon>
        <taxon>Anguilliformes</taxon>
        <taxon>Congridae</taxon>
        <taxon>Conger</taxon>
    </lineage>
</organism>
<evidence type="ECO:0000259" key="7">
    <source>
        <dbReference type="PROSITE" id="PS51036"/>
    </source>
</evidence>
<dbReference type="Pfam" id="PF01754">
    <property type="entry name" value="zf-A20"/>
    <property type="match status" value="1"/>
</dbReference>
<comment type="caution">
    <text evidence="9">The sequence shown here is derived from an EMBL/GenBank/DDBJ whole genome shotgun (WGS) entry which is preliminary data.</text>
</comment>
<feature type="domain" description="AN1-type" evidence="8">
    <location>
        <begin position="165"/>
        <end position="212"/>
    </location>
</feature>
<dbReference type="InterPro" id="IPR000058">
    <property type="entry name" value="Znf_AN1"/>
</dbReference>
<dbReference type="GO" id="GO:0008270">
    <property type="term" value="F:zinc ion binding"/>
    <property type="evidence" value="ECO:0007669"/>
    <property type="project" value="UniProtKB-KW"/>
</dbReference>
<accession>A0A9Q1HMH7</accession>
<dbReference type="InterPro" id="IPR035896">
    <property type="entry name" value="AN1-like_Znf"/>
</dbReference>
<dbReference type="PROSITE" id="PS51039">
    <property type="entry name" value="ZF_AN1"/>
    <property type="match status" value="1"/>
</dbReference>
<dbReference type="PROSITE" id="PS51036">
    <property type="entry name" value="ZF_A20"/>
    <property type="match status" value="1"/>
</dbReference>
<keyword evidence="2" id="KW-0479">Metal-binding</keyword>
<dbReference type="AlphaFoldDB" id="A0A9Q1HMH7"/>
<dbReference type="GO" id="GO:0003677">
    <property type="term" value="F:DNA binding"/>
    <property type="evidence" value="ECO:0007669"/>
    <property type="project" value="InterPro"/>
</dbReference>
<evidence type="ECO:0000256" key="2">
    <source>
        <dbReference type="ARBA" id="ARBA00022723"/>
    </source>
</evidence>
<keyword evidence="1" id="KW-0597">Phosphoprotein</keyword>
<dbReference type="PANTHER" id="PTHR10634">
    <property type="entry name" value="AN1-TYPE ZINC FINGER PROTEIN"/>
    <property type="match status" value="1"/>
</dbReference>
<evidence type="ECO:0000259" key="8">
    <source>
        <dbReference type="PROSITE" id="PS51039"/>
    </source>
</evidence>
<dbReference type="SUPFAM" id="SSF57716">
    <property type="entry name" value="Glucocorticoid receptor-like (DNA-binding domain)"/>
    <property type="match status" value="1"/>
</dbReference>
<dbReference type="PANTHER" id="PTHR10634:SF149">
    <property type="entry name" value="AN1-TYPE DOMAIN-CONTAINING PROTEIN-RELATED"/>
    <property type="match status" value="1"/>
</dbReference>
<dbReference type="Gene3D" id="4.10.1110.10">
    <property type="entry name" value="AN1-like Zinc finger"/>
    <property type="match status" value="1"/>
</dbReference>
<dbReference type="EMBL" id="JAFJMO010000017">
    <property type="protein sequence ID" value="KAJ8252332.1"/>
    <property type="molecule type" value="Genomic_DNA"/>
</dbReference>
<sequence length="231" mass="25119">MRDVVLECINNNQSHVSRRILCSRNSRGTWRKAVRGKLGPKLRREMAQETKQTQAPVLCATGCGFYGNPRTNGMCSVCYKDSAPRQNSTARVGLSESDGCSVAVESSTVAVSSALSLVASSMEQSSQSTEEVDFQTVGTGVQTEPQGSALDDSDLACDHSPGKHKQKTARCFTCHKKVGLTAGFDCRCGNVFCGTHRYSDIHKCSFDYRAEAAEKIRKENPVVVGEKINKI</sequence>
<dbReference type="InterPro" id="IPR002653">
    <property type="entry name" value="Znf_A20"/>
</dbReference>
<dbReference type="OrthoDB" id="428577at2759"/>
<keyword evidence="3 6" id="KW-0863">Zinc-finger</keyword>
<evidence type="ECO:0000256" key="4">
    <source>
        <dbReference type="ARBA" id="ARBA00022833"/>
    </source>
</evidence>
<gene>
    <name evidence="9" type="ORF">COCON_G00216440</name>
</gene>
<dbReference type="SMART" id="SM00154">
    <property type="entry name" value="ZnF_AN1"/>
    <property type="match status" value="1"/>
</dbReference>
<evidence type="ECO:0000256" key="5">
    <source>
        <dbReference type="ARBA" id="ARBA00022990"/>
    </source>
</evidence>
<dbReference type="FunFam" id="4.10.1110.10:FF:000001">
    <property type="entry name" value="Zinc finger AN1-type containing 6"/>
    <property type="match status" value="1"/>
</dbReference>
<proteinExistence type="predicted"/>
<evidence type="ECO:0000256" key="3">
    <source>
        <dbReference type="ARBA" id="ARBA00022771"/>
    </source>
</evidence>
<keyword evidence="4" id="KW-0862">Zinc</keyword>
<feature type="domain" description="A20-type" evidence="7">
    <location>
        <begin position="53"/>
        <end position="87"/>
    </location>
</feature>
<dbReference type="FunFam" id="1.20.5.4770:FF:000001">
    <property type="entry name" value="Zinc finger AN1-type containing 6"/>
    <property type="match status" value="1"/>
</dbReference>
<reference evidence="9" key="1">
    <citation type="journal article" date="2023" name="Science">
        <title>Genome structures resolve the early diversification of teleost fishes.</title>
        <authorList>
            <person name="Parey E."/>
            <person name="Louis A."/>
            <person name="Montfort J."/>
            <person name="Bouchez O."/>
            <person name="Roques C."/>
            <person name="Iampietro C."/>
            <person name="Lluch J."/>
            <person name="Castinel A."/>
            <person name="Donnadieu C."/>
            <person name="Desvignes T."/>
            <person name="Floi Bucao C."/>
            <person name="Jouanno E."/>
            <person name="Wen M."/>
            <person name="Mejri S."/>
            <person name="Dirks R."/>
            <person name="Jansen H."/>
            <person name="Henkel C."/>
            <person name="Chen W.J."/>
            <person name="Zahm M."/>
            <person name="Cabau C."/>
            <person name="Klopp C."/>
            <person name="Thompson A.W."/>
            <person name="Robinson-Rechavi M."/>
            <person name="Braasch I."/>
            <person name="Lecointre G."/>
            <person name="Bobe J."/>
            <person name="Postlethwait J.H."/>
            <person name="Berthelot C."/>
            <person name="Roest Crollius H."/>
            <person name="Guiguen Y."/>
        </authorList>
    </citation>
    <scope>NUCLEOTIDE SEQUENCE</scope>
    <source>
        <strain evidence="9">Concon-B</strain>
    </source>
</reference>
<dbReference type="Pfam" id="PF01428">
    <property type="entry name" value="zf-AN1"/>
    <property type="match status" value="1"/>
</dbReference>
<dbReference type="Proteomes" id="UP001152803">
    <property type="component" value="Unassembled WGS sequence"/>
</dbReference>
<evidence type="ECO:0000256" key="6">
    <source>
        <dbReference type="PROSITE-ProRule" id="PRU00449"/>
    </source>
</evidence>
<keyword evidence="10" id="KW-1185">Reference proteome</keyword>
<dbReference type="SMART" id="SM00259">
    <property type="entry name" value="ZnF_A20"/>
    <property type="match status" value="1"/>
</dbReference>